<keyword evidence="3" id="KW-1185">Reference proteome</keyword>
<organism evidence="2 3">
    <name type="scientific">Chelatococcus composti</name>
    <dbReference type="NCBI Taxonomy" id="1743235"/>
    <lineage>
        <taxon>Bacteria</taxon>
        <taxon>Pseudomonadati</taxon>
        <taxon>Pseudomonadota</taxon>
        <taxon>Alphaproteobacteria</taxon>
        <taxon>Hyphomicrobiales</taxon>
        <taxon>Chelatococcaceae</taxon>
        <taxon>Chelatococcus</taxon>
    </lineage>
</organism>
<gene>
    <name evidence="2" type="ORF">HNQ73_003088</name>
</gene>
<dbReference type="EMBL" id="JACHEH010000007">
    <property type="protein sequence ID" value="MBB6169446.1"/>
    <property type="molecule type" value="Genomic_DNA"/>
</dbReference>
<reference evidence="2 3" key="1">
    <citation type="submission" date="2020-08" db="EMBL/GenBank/DDBJ databases">
        <title>Genomic Encyclopedia of Type Strains, Phase IV (KMG-IV): sequencing the most valuable type-strain genomes for metagenomic binning, comparative biology and taxonomic classification.</title>
        <authorList>
            <person name="Goeker M."/>
        </authorList>
    </citation>
    <scope>NUCLEOTIDE SEQUENCE [LARGE SCALE GENOMIC DNA]</scope>
    <source>
        <strain evidence="2 3">DSM 101465</strain>
    </source>
</reference>
<accession>A0A841KHQ2</accession>
<feature type="region of interest" description="Disordered" evidence="1">
    <location>
        <begin position="169"/>
        <end position="191"/>
    </location>
</feature>
<evidence type="ECO:0000256" key="1">
    <source>
        <dbReference type="SAM" id="MobiDB-lite"/>
    </source>
</evidence>
<comment type="caution">
    <text evidence="2">The sequence shown here is derived from an EMBL/GenBank/DDBJ whole genome shotgun (WGS) entry which is preliminary data.</text>
</comment>
<evidence type="ECO:0000313" key="3">
    <source>
        <dbReference type="Proteomes" id="UP000588017"/>
    </source>
</evidence>
<protein>
    <submittedName>
        <fullName evidence="2">Uncharacterized protein</fullName>
    </submittedName>
</protein>
<dbReference type="Proteomes" id="UP000588017">
    <property type="component" value="Unassembled WGS sequence"/>
</dbReference>
<dbReference type="AlphaFoldDB" id="A0A841KHQ2"/>
<evidence type="ECO:0000313" key="2">
    <source>
        <dbReference type="EMBL" id="MBB6169446.1"/>
    </source>
</evidence>
<name>A0A841KHQ2_9HYPH</name>
<sequence length="249" mass="26939">MSFAVVALTYDPPLLLSSALGLVCEKSRETAARACGQRKGDGKRGMHLPSPTPTGRFTALESARLAANAPPPRLSRPETKNCVVFRTRIRPLRRCEGGKRIPMRRRSAHRYGHSEAPTAFLGGMDTIRARSGGHKAPHRECGEPWRPVQWAGANAGRYIIPARMAGDNTGRKDRLGNRFPHGIRAAGGGTERSIREPARVLGAGEGLKPPTLSVPGGARHLRAPRGGCMFPAHYISHRCGCRSGHQPND</sequence>
<proteinExistence type="predicted"/>